<protein>
    <recommendedName>
        <fullName evidence="3">DNA alkylation repair protein</fullName>
    </recommendedName>
</protein>
<sequence>MEKQIKEIMNAKGNTGPVERLEFLFKSLNTSDDQQEFMQTIWKIIKFGTATERSLSFAILNSLNISSQYKKEIREYLGKYKYDSDAHLLMQLLGICKSMDEAWAIEFVETIMKKAKLKKEWAIYMMANRSLISTWKWRHALRDFVDNIDNFDSRTVIDNFAFFLWVHPEVVIYENNELVDPGVVKKAIGLKAKILERHNEAYSHFLYRKDN</sequence>
<evidence type="ECO:0000313" key="2">
    <source>
        <dbReference type="Proteomes" id="UP001580391"/>
    </source>
</evidence>
<comment type="caution">
    <text evidence="1">The sequence shown here is derived from an EMBL/GenBank/DDBJ whole genome shotgun (WGS) entry which is preliminary data.</text>
</comment>
<name>A0ABV5BW86_9LEPT</name>
<accession>A0ABV5BW86</accession>
<gene>
    <name evidence="1" type="ORF">ACE5IX_17700</name>
</gene>
<proteinExistence type="predicted"/>
<dbReference type="EMBL" id="JBHILJ010000013">
    <property type="protein sequence ID" value="MFB5738356.1"/>
    <property type="molecule type" value="Genomic_DNA"/>
</dbReference>
<keyword evidence="2" id="KW-1185">Reference proteome</keyword>
<evidence type="ECO:0000313" key="1">
    <source>
        <dbReference type="EMBL" id="MFB5738356.1"/>
    </source>
</evidence>
<evidence type="ECO:0008006" key="3">
    <source>
        <dbReference type="Google" id="ProtNLM"/>
    </source>
</evidence>
<organism evidence="1 2">
    <name type="scientific">Leptospira wolffii</name>
    <dbReference type="NCBI Taxonomy" id="409998"/>
    <lineage>
        <taxon>Bacteria</taxon>
        <taxon>Pseudomonadati</taxon>
        <taxon>Spirochaetota</taxon>
        <taxon>Spirochaetia</taxon>
        <taxon>Leptospirales</taxon>
        <taxon>Leptospiraceae</taxon>
        <taxon>Leptospira</taxon>
    </lineage>
</organism>
<dbReference type="RefSeq" id="WP_375517638.1">
    <property type="nucleotide sequence ID" value="NZ_JBHILI010000009.1"/>
</dbReference>
<reference evidence="1 2" key="1">
    <citation type="submission" date="2024-09" db="EMBL/GenBank/DDBJ databases">
        <title>Taxonomic and Genotyping Characterization of Leptospira Strains isolated from Multiple Sources in Colombia highlights the importance of intermediate species.</title>
        <authorList>
            <person name="Torres Higuera L."/>
            <person name="Rojas Tapias D."/>
            <person name="Jimenez Velasquez S."/>
            <person name="Renjifo Ibanez C."/>
        </authorList>
    </citation>
    <scope>NUCLEOTIDE SEQUENCE [LARGE SCALE GENOMIC DNA]</scope>
    <source>
        <strain evidence="1 2">Lep080</strain>
    </source>
</reference>
<dbReference type="Proteomes" id="UP001580391">
    <property type="component" value="Unassembled WGS sequence"/>
</dbReference>